<reference evidence="2 3" key="1">
    <citation type="journal article" date="2020" name="Microbiome">
        <title>Single-cell genomics of uncultured bacteria reveals dietary fiber responders in the mouse gut microbiota.</title>
        <authorList>
            <person name="Chijiiwa R."/>
            <person name="Hosokawa M."/>
            <person name="Kogawa M."/>
            <person name="Nishikawa Y."/>
            <person name="Ide K."/>
            <person name="Sakanashi C."/>
            <person name="Takahashi K."/>
            <person name="Takeyama H."/>
        </authorList>
    </citation>
    <scope>NUCLEOTIDE SEQUENCE [LARGE SCALE GENOMIC DNA]</scope>
    <source>
        <strain evidence="2">IMSAGC_017</strain>
    </source>
</reference>
<accession>A0A829ZEM1</accession>
<dbReference type="EC" id="3.5.1.28" evidence="2"/>
<evidence type="ECO:0000313" key="2">
    <source>
        <dbReference type="EMBL" id="GFI42295.1"/>
    </source>
</evidence>
<protein>
    <submittedName>
        <fullName evidence="2">N-acetylmuramoyl-L-alanine amidase CwlM</fullName>
        <ecNumber evidence="2">3.5.1.28</ecNumber>
    </submittedName>
</protein>
<feature type="domain" description="Peptidoglycan binding-like" evidence="1">
    <location>
        <begin position="196"/>
        <end position="247"/>
    </location>
</feature>
<dbReference type="InterPro" id="IPR036365">
    <property type="entry name" value="PGBD-like_sf"/>
</dbReference>
<dbReference type="Gene3D" id="1.10.101.10">
    <property type="entry name" value="PGBD-like superfamily/PGBD"/>
    <property type="match status" value="1"/>
</dbReference>
<dbReference type="Gene3D" id="3.90.1720.10">
    <property type="entry name" value="endopeptidase domain like (from Nostoc punctiforme)"/>
    <property type="match status" value="1"/>
</dbReference>
<evidence type="ECO:0000259" key="1">
    <source>
        <dbReference type="Pfam" id="PF01471"/>
    </source>
</evidence>
<dbReference type="GO" id="GO:0008745">
    <property type="term" value="F:N-acetylmuramoyl-L-alanine amidase activity"/>
    <property type="evidence" value="ECO:0007669"/>
    <property type="project" value="UniProtKB-EC"/>
</dbReference>
<dbReference type="Pfam" id="PF01471">
    <property type="entry name" value="PG_binding_1"/>
    <property type="match status" value="1"/>
</dbReference>
<evidence type="ECO:0000313" key="3">
    <source>
        <dbReference type="Proteomes" id="UP000490821"/>
    </source>
</evidence>
<dbReference type="RefSeq" id="WP_172473367.1">
    <property type="nucleotide sequence ID" value="NZ_BLMI01000297.1"/>
</dbReference>
<comment type="caution">
    <text evidence="2">The sequence shown here is derived from an EMBL/GenBank/DDBJ whole genome shotgun (WGS) entry which is preliminary data.</text>
</comment>
<gene>
    <name evidence="2" type="primary">cwlM</name>
    <name evidence="2" type="ORF">IMSAGC017_02342</name>
</gene>
<dbReference type="SUPFAM" id="SSF54001">
    <property type="entry name" value="Cysteine proteinases"/>
    <property type="match status" value="1"/>
</dbReference>
<proteinExistence type="predicted"/>
<dbReference type="InterPro" id="IPR002477">
    <property type="entry name" value="Peptidoglycan-bd-like"/>
</dbReference>
<dbReference type="SUPFAM" id="SSF47090">
    <property type="entry name" value="PGBD-like"/>
    <property type="match status" value="1"/>
</dbReference>
<name>A0A829ZEM1_9FIRM</name>
<sequence>MIMTAEQLVEKVKEIANSVTVYKLGTFGNKTINGKRQWDCSGLLKGILWGYPENGKYASNGVLDQNADTIISNCLDISNDFSNIMPGEVVWIKGHMGIYIGDGKVVEATPNWDNGVQISTCANIVNGAKKRKWLKHGKSPYIEYLQENIVNNWIACLQLECNKQGFSNQKVDGIAGKVTLASCPQLSNKSKGKITALVQERLNNLGYNCGSIDGINGDNTQKAIKKFQQDNGLQVDGIVGKNTWKCLLMI</sequence>
<dbReference type="InterPro" id="IPR036366">
    <property type="entry name" value="PGBDSf"/>
</dbReference>
<dbReference type="AlphaFoldDB" id="A0A829ZEM1"/>
<keyword evidence="2" id="KW-0378">Hydrolase</keyword>
<dbReference type="InterPro" id="IPR038765">
    <property type="entry name" value="Papain-like_cys_pep_sf"/>
</dbReference>
<dbReference type="Proteomes" id="UP000490821">
    <property type="component" value="Unassembled WGS sequence"/>
</dbReference>
<dbReference type="EMBL" id="BLMI01000297">
    <property type="protein sequence ID" value="GFI42295.1"/>
    <property type="molecule type" value="Genomic_DNA"/>
</dbReference>
<organism evidence="2 3">
    <name type="scientific">Thomasclavelia cocleata</name>
    <dbReference type="NCBI Taxonomy" id="69824"/>
    <lineage>
        <taxon>Bacteria</taxon>
        <taxon>Bacillati</taxon>
        <taxon>Bacillota</taxon>
        <taxon>Erysipelotrichia</taxon>
        <taxon>Erysipelotrichales</taxon>
        <taxon>Coprobacillaceae</taxon>
        <taxon>Thomasclavelia</taxon>
    </lineage>
</organism>